<feature type="compositionally biased region" description="Basic residues" evidence="1">
    <location>
        <begin position="74"/>
        <end position="83"/>
    </location>
</feature>
<dbReference type="EMBL" id="DS232678">
    <property type="protein sequence ID" value="EDS44692.1"/>
    <property type="molecule type" value="Genomic_DNA"/>
</dbReference>
<evidence type="ECO:0000313" key="2">
    <source>
        <dbReference type="EMBL" id="EDS44692.1"/>
    </source>
</evidence>
<feature type="compositionally biased region" description="Basic and acidic residues" evidence="1">
    <location>
        <begin position="15"/>
        <end position="48"/>
    </location>
</feature>
<reference evidence="3" key="2">
    <citation type="submission" date="2020-05" db="UniProtKB">
        <authorList>
            <consortium name="EnsemblMetazoa"/>
        </authorList>
    </citation>
    <scope>IDENTIFICATION</scope>
    <source>
        <strain evidence="3">JHB</strain>
    </source>
</reference>
<gene>
    <name evidence="3" type="primary">6050696</name>
    <name evidence="2" type="ORF">CpipJ_CPIJ016786</name>
</gene>
<feature type="compositionally biased region" description="Polar residues" evidence="1">
    <location>
        <begin position="55"/>
        <end position="69"/>
    </location>
</feature>
<dbReference type="HOGENOM" id="CLU_2051917_0_0_1"/>
<dbReference type="AlphaFoldDB" id="B0XC86"/>
<proteinExistence type="predicted"/>
<dbReference type="KEGG" id="cqu:CpipJ_CPIJ016786"/>
<feature type="region of interest" description="Disordered" evidence="1">
    <location>
        <begin position="1"/>
        <end position="83"/>
    </location>
</feature>
<keyword evidence="4" id="KW-1185">Reference proteome</keyword>
<evidence type="ECO:0000313" key="4">
    <source>
        <dbReference type="Proteomes" id="UP000002320"/>
    </source>
</evidence>
<dbReference type="InParanoid" id="B0XC86"/>
<evidence type="ECO:0000313" key="3">
    <source>
        <dbReference type="EnsemblMetazoa" id="CPIJ016786-PA"/>
    </source>
</evidence>
<protein>
    <submittedName>
        <fullName evidence="2 3">Uncharacterized protein</fullName>
    </submittedName>
</protein>
<dbReference type="EnsemblMetazoa" id="CPIJ016786-RA">
    <property type="protein sequence ID" value="CPIJ016786-PA"/>
    <property type="gene ID" value="CPIJ016786"/>
</dbReference>
<evidence type="ECO:0000256" key="1">
    <source>
        <dbReference type="SAM" id="MobiDB-lite"/>
    </source>
</evidence>
<organism>
    <name type="scientific">Culex quinquefasciatus</name>
    <name type="common">Southern house mosquito</name>
    <name type="synonym">Culex pungens</name>
    <dbReference type="NCBI Taxonomy" id="7176"/>
    <lineage>
        <taxon>Eukaryota</taxon>
        <taxon>Metazoa</taxon>
        <taxon>Ecdysozoa</taxon>
        <taxon>Arthropoda</taxon>
        <taxon>Hexapoda</taxon>
        <taxon>Insecta</taxon>
        <taxon>Pterygota</taxon>
        <taxon>Neoptera</taxon>
        <taxon>Endopterygota</taxon>
        <taxon>Diptera</taxon>
        <taxon>Nematocera</taxon>
        <taxon>Culicoidea</taxon>
        <taxon>Culicidae</taxon>
        <taxon>Culicinae</taxon>
        <taxon>Culicini</taxon>
        <taxon>Culex</taxon>
        <taxon>Culex</taxon>
    </lineage>
</organism>
<sequence>MKTTIRSQMPVVSREWQKAEGTRQKSVERYSRWKSEERRFKQNSEDRRKIRIQQAEYQNQKAESNMQQSEGRRQKQKRIDHHHHCPPDLDQVWTYSSDFSHLLTLSGAFYRCIQIYQTPS</sequence>
<reference evidence="2" key="1">
    <citation type="submission" date="2007-03" db="EMBL/GenBank/DDBJ databases">
        <title>Annotation of Culex pipiens quinquefasciatus.</title>
        <authorList>
            <consortium name="The Broad Institute Genome Sequencing Platform"/>
            <person name="Atkinson P.W."/>
            <person name="Hemingway J."/>
            <person name="Christensen B.M."/>
            <person name="Higgs S."/>
            <person name="Kodira C."/>
            <person name="Hannick L."/>
            <person name="Megy K."/>
            <person name="O'Leary S."/>
            <person name="Pearson M."/>
            <person name="Haas B.J."/>
            <person name="Mauceli E."/>
            <person name="Wortman J.R."/>
            <person name="Lee N.H."/>
            <person name="Guigo R."/>
            <person name="Stanke M."/>
            <person name="Alvarado L."/>
            <person name="Amedeo P."/>
            <person name="Antoine C.H."/>
            <person name="Arensburger P."/>
            <person name="Bidwell S.L."/>
            <person name="Crawford M."/>
            <person name="Camaro F."/>
            <person name="Devon K."/>
            <person name="Engels R."/>
            <person name="Hammond M."/>
            <person name="Howarth C."/>
            <person name="Koehrsen M."/>
            <person name="Lawson D."/>
            <person name="Montgomery P."/>
            <person name="Nene V."/>
            <person name="Nusbaum C."/>
            <person name="Puiu D."/>
            <person name="Romero-Severson J."/>
            <person name="Severson D.W."/>
            <person name="Shumway M."/>
            <person name="Sisk P."/>
            <person name="Stolte C."/>
            <person name="Zeng Q."/>
            <person name="Eisenstadt E."/>
            <person name="Fraser-Liggett C."/>
            <person name="Strausberg R."/>
            <person name="Galagan J."/>
            <person name="Birren B."/>
            <person name="Collins F.H."/>
        </authorList>
    </citation>
    <scope>NUCLEOTIDE SEQUENCE [LARGE SCALE GENOMIC DNA]</scope>
    <source>
        <strain evidence="2">JHB</strain>
    </source>
</reference>
<dbReference type="VEuPathDB" id="VectorBase:CPIJ016786"/>
<accession>B0XC86</accession>
<name>B0XC86_CULQU</name>
<dbReference type="Proteomes" id="UP000002320">
    <property type="component" value="Unassembled WGS sequence"/>
</dbReference>